<evidence type="ECO:0000256" key="1">
    <source>
        <dbReference type="SAM" id="MobiDB-lite"/>
    </source>
</evidence>
<dbReference type="EMBL" id="JARRAF010000003">
    <property type="protein sequence ID" value="MDK2123087.1"/>
    <property type="molecule type" value="Genomic_DNA"/>
</dbReference>
<gene>
    <name evidence="2" type="ORF">PZA18_03355</name>
</gene>
<sequence length="66" mass="7337">MAVERKSSVLSSEYRGPDRRISERRQALESDEIGWRLVNFALNGNEQRAALGRRSSDLAVFGSLGA</sequence>
<dbReference type="RefSeq" id="WP_284099376.1">
    <property type="nucleotide sequence ID" value="NZ_JARRAF010000003.1"/>
</dbReference>
<dbReference type="Proteomes" id="UP001172778">
    <property type="component" value="Unassembled WGS sequence"/>
</dbReference>
<reference evidence="2" key="1">
    <citation type="submission" date="2023-03" db="EMBL/GenBank/DDBJ databases">
        <title>Chitinimonas shenzhenensis gen. nov., sp. nov., a novel member of family Burkholderiaceae isolated from activated sludge collected in Shen Zhen, China.</title>
        <authorList>
            <person name="Wang X."/>
        </authorList>
    </citation>
    <scope>NUCLEOTIDE SEQUENCE</scope>
    <source>
        <strain evidence="2">DQS-5</strain>
    </source>
</reference>
<protein>
    <submittedName>
        <fullName evidence="2">Uncharacterized protein</fullName>
    </submittedName>
</protein>
<organism evidence="2 3">
    <name type="scientific">Parachitinimonas caeni</name>
    <dbReference type="NCBI Taxonomy" id="3031301"/>
    <lineage>
        <taxon>Bacteria</taxon>
        <taxon>Pseudomonadati</taxon>
        <taxon>Pseudomonadota</taxon>
        <taxon>Betaproteobacteria</taxon>
        <taxon>Neisseriales</taxon>
        <taxon>Chitinibacteraceae</taxon>
        <taxon>Parachitinimonas</taxon>
    </lineage>
</organism>
<evidence type="ECO:0000313" key="3">
    <source>
        <dbReference type="Proteomes" id="UP001172778"/>
    </source>
</evidence>
<evidence type="ECO:0000313" key="2">
    <source>
        <dbReference type="EMBL" id="MDK2123087.1"/>
    </source>
</evidence>
<keyword evidence="3" id="KW-1185">Reference proteome</keyword>
<feature type="region of interest" description="Disordered" evidence="1">
    <location>
        <begin position="1"/>
        <end position="21"/>
    </location>
</feature>
<accession>A0ABT7DWR3</accession>
<name>A0ABT7DWR3_9NEIS</name>
<comment type="caution">
    <text evidence="2">The sequence shown here is derived from an EMBL/GenBank/DDBJ whole genome shotgun (WGS) entry which is preliminary data.</text>
</comment>
<proteinExistence type="predicted"/>